<organism evidence="1">
    <name type="scientific">Spodoptera frugiperda</name>
    <name type="common">Fall armyworm</name>
    <dbReference type="NCBI Taxonomy" id="7108"/>
    <lineage>
        <taxon>Eukaryota</taxon>
        <taxon>Metazoa</taxon>
        <taxon>Ecdysozoa</taxon>
        <taxon>Arthropoda</taxon>
        <taxon>Hexapoda</taxon>
        <taxon>Insecta</taxon>
        <taxon>Pterygota</taxon>
        <taxon>Neoptera</taxon>
        <taxon>Endopterygota</taxon>
        <taxon>Lepidoptera</taxon>
        <taxon>Glossata</taxon>
        <taxon>Ditrysia</taxon>
        <taxon>Noctuoidea</taxon>
        <taxon>Noctuidae</taxon>
        <taxon>Amphipyrinae</taxon>
        <taxon>Spodoptera</taxon>
    </lineage>
</organism>
<name>A0A2H1VD47_SPOFR</name>
<reference evidence="1" key="1">
    <citation type="submission" date="2016-07" db="EMBL/GenBank/DDBJ databases">
        <authorList>
            <person name="Bretaudeau A."/>
        </authorList>
    </citation>
    <scope>NUCLEOTIDE SEQUENCE</scope>
    <source>
        <strain evidence="1">Rice</strain>
        <tissue evidence="1">Whole body</tissue>
    </source>
</reference>
<evidence type="ECO:0000313" key="1">
    <source>
        <dbReference type="EMBL" id="SOQ38716.1"/>
    </source>
</evidence>
<gene>
    <name evidence="1" type="ORF">SFRICE_028878</name>
</gene>
<dbReference type="EMBL" id="ODYU01001884">
    <property type="protein sequence ID" value="SOQ38716.1"/>
    <property type="molecule type" value="Genomic_DNA"/>
</dbReference>
<dbReference type="AlphaFoldDB" id="A0A2H1VD47"/>
<protein>
    <submittedName>
        <fullName evidence="1">SFRICE_028878</fullName>
    </submittedName>
</protein>
<accession>A0A2H1VD47</accession>
<sequence>MLRTIESRRADETARHQLKPVTEQTDRLMVSNHRRPLTLETPVALKVRYRPSGIFDNKVWKASSFLTHATKYNASVVSRRFSVKPWYQSVRAGPFVPKHGSPTLHLISKTKKNIITINVSDNRRKIFSCVVGAFISHAHDTQIRNNNLWITQRVAPCGNLTCYPLHGSQLPSHRANRAVKSSIYFRFFGYVNRQHRQSLGKPAVRGGEVLFGEEEQ</sequence>
<proteinExistence type="predicted"/>